<sequence>MTVVPVHAPAPHVVLLTSPGAGHVLPVAEFATRLAADHGFTATIVTYTNLSSPAHNSPLASLPPCVSVAALPEVPLDDLPADAHVLTRIFTVVNRTLPHLRDLLRSLLDSPSGVAAFLTDMLCPAALAVARELRVPRYVFYTSSLISLVSLLYTPELARTTTCECRYLPEPVVLPGCVPLHGADLVEPVQNRSDPVYPLMVDLGINYLLADGFIVNTFDAMEHETLVAFKELSDRGVYPPVYAVGPFIRSVSADAGCKHSCLRWLDEQPEGSVLYVSFGSGGSLSMEQTAELAAGLEASEQKFLWVVHFPSDKDRSAGYFGTSADHAGNDPLSYLPDGFVERTSGTGLAVPLWAPQVEILNHPAVGGFLSHCGWNSALESAAAGVPMVAWPLFAEQRVNAVLVSSDRVGLALWERPSSATSVDNDGVVVPRGEVAELARELMVGKKGALARKKAGQVRDGAEMALAPGGPQRRALAAVISKWKAPVMTDDNHQPHGGTGAV</sequence>
<evidence type="ECO:0000313" key="2">
    <source>
        <dbReference type="Proteomes" id="UP001732700"/>
    </source>
</evidence>
<accession>A0ACD5VNY3</accession>
<reference evidence="1" key="2">
    <citation type="submission" date="2025-09" db="UniProtKB">
        <authorList>
            <consortium name="EnsemblPlants"/>
        </authorList>
    </citation>
    <scope>IDENTIFICATION</scope>
</reference>
<reference evidence="1" key="1">
    <citation type="submission" date="2021-05" db="EMBL/GenBank/DDBJ databases">
        <authorList>
            <person name="Scholz U."/>
            <person name="Mascher M."/>
            <person name="Fiebig A."/>
        </authorList>
    </citation>
    <scope>NUCLEOTIDE SEQUENCE [LARGE SCALE GENOMIC DNA]</scope>
</reference>
<name>A0ACD5VNY3_AVESA</name>
<dbReference type="EnsemblPlants" id="AVESA.00010b.r2.3CG0470700.1">
    <property type="protein sequence ID" value="AVESA.00010b.r2.3CG0470700.1.CDS.1"/>
    <property type="gene ID" value="AVESA.00010b.r2.3CG0470700"/>
</dbReference>
<evidence type="ECO:0000313" key="1">
    <source>
        <dbReference type="EnsemblPlants" id="AVESA.00010b.r2.3CG0470700.1.CDS.1"/>
    </source>
</evidence>
<protein>
    <submittedName>
        <fullName evidence="1">Uncharacterized protein</fullName>
    </submittedName>
</protein>
<proteinExistence type="predicted"/>
<keyword evidence="2" id="KW-1185">Reference proteome</keyword>
<organism evidence="1 2">
    <name type="scientific">Avena sativa</name>
    <name type="common">Oat</name>
    <dbReference type="NCBI Taxonomy" id="4498"/>
    <lineage>
        <taxon>Eukaryota</taxon>
        <taxon>Viridiplantae</taxon>
        <taxon>Streptophyta</taxon>
        <taxon>Embryophyta</taxon>
        <taxon>Tracheophyta</taxon>
        <taxon>Spermatophyta</taxon>
        <taxon>Magnoliopsida</taxon>
        <taxon>Liliopsida</taxon>
        <taxon>Poales</taxon>
        <taxon>Poaceae</taxon>
        <taxon>BOP clade</taxon>
        <taxon>Pooideae</taxon>
        <taxon>Poodae</taxon>
        <taxon>Poeae</taxon>
        <taxon>Poeae Chloroplast Group 1 (Aveneae type)</taxon>
        <taxon>Aveninae</taxon>
        <taxon>Avena</taxon>
    </lineage>
</organism>
<dbReference type="Proteomes" id="UP001732700">
    <property type="component" value="Chromosome 3C"/>
</dbReference>